<feature type="compositionally biased region" description="Basic and acidic residues" evidence="1">
    <location>
        <begin position="100"/>
        <end position="112"/>
    </location>
</feature>
<feature type="compositionally biased region" description="Basic and acidic residues" evidence="1">
    <location>
        <begin position="442"/>
        <end position="451"/>
    </location>
</feature>
<feature type="compositionally biased region" description="Polar residues" evidence="1">
    <location>
        <begin position="689"/>
        <end position="700"/>
    </location>
</feature>
<feature type="compositionally biased region" description="Basic and acidic residues" evidence="1">
    <location>
        <begin position="590"/>
        <end position="620"/>
    </location>
</feature>
<feature type="compositionally biased region" description="Polar residues" evidence="1">
    <location>
        <begin position="1740"/>
        <end position="1749"/>
    </location>
</feature>
<feature type="compositionally biased region" description="Basic and acidic residues" evidence="1">
    <location>
        <begin position="1035"/>
        <end position="1048"/>
    </location>
</feature>
<feature type="compositionally biased region" description="Polar residues" evidence="1">
    <location>
        <begin position="1249"/>
        <end position="1260"/>
    </location>
</feature>
<dbReference type="EMBL" id="MU251277">
    <property type="protein sequence ID" value="KAG9250466.1"/>
    <property type="molecule type" value="Genomic_DNA"/>
</dbReference>
<proteinExistence type="predicted"/>
<feature type="region of interest" description="Disordered" evidence="1">
    <location>
        <begin position="1080"/>
        <end position="1151"/>
    </location>
</feature>
<name>A0A9P7ZEH2_9HYPO</name>
<gene>
    <name evidence="2" type="ORF">F5Z01DRAFT_666105</name>
</gene>
<sequence>MGVDSKRSLPLPAPTETDTNTPTELSSTELSKPGDERSHYSIPDDGTPVTIRTRGHKPNRSQTSLLIEYFEGSRSPSEETGSRSGRRPSVRVRLTPSRKGRGDHLRVTENTRKTSLTRRIPLDQGLEQRHLEYPDAAGEDANSMSSYASATEESNVSRNPIDIEIDHRSHRRRRPASPLIPSHDSYQPMDASEISAIPADSFLDGSGPNTDFKRSSSPSRVGELAAAAGAGALAGSALSSGKRRERVKTASSTDKPKEKSERKRRTKSRTSSMSEYPSDDRSTRHRSSRSHAPVESAVSGAEASVLSSNLTPSQRCMDAQSVRTGASRNSDSINNPKLLATVEDAIRRLILPELSALKREQSKRETRRDSLTSTGTSVSREDLTTTPDRRRSSGQRSESARDGKRRNREARHDYGDSSPRSVSLSRESMRDDYQADDAEPTTPRRSDRGDLLKAAAAGAALSKGLSAYDEHSEDRSRKERRKRRAEGARSRSLGREKYAEEYDDYEPAPAPPMPLMSDINPSEMTRTSILSADSDRPQSASEQAYEVPQNAAPAPQRTLGTSHANVSHGDLTALPRGGNQEFEEEYMPDEFGRKIPMDRQDDYFDDRDREPSDPGDYPDRYEDEYYSTQDVPPPLKYVPYQAGARGLSPIPSVSGYTESEAPLPRNSQTLSETFPSPEKSMGHSGYGGSNQSLGSVPSNMRSREFDQMSIDGPLSGIDNRNTMYTEDSEVGPAPSSGQALRGVGANPNFVHPPMGVESAVASLVDGSMLEQSVLTSGSGYDPAGIRDSQLSYDQRTQSSRGQSPEKRTVEAQRGLVEDRHSTPGARSQDQPHDYSEYELDDQGRKVPRSRYRQSPTASEAAITGGAVGAAVAALKAAQERKQATVEDASEEWVGAGVGRNKSFKERTMEGYEPRNTPAHSIDRFSYDEPPRLGATGLPDMHDPMPEIGYVDDDALTNPSLDLEHRNGQHGHACSGRATPTQRSINGAGFQTPTKGSVASPGRGGIGLTEAAGAAALGAAAGMAAAHSRAPSQDQDEWHRTSDERKRDTLLTNPYEDASPVANPALNDKILAARALDGSYNAPYHTGSPNYGQKYDEGYMSNGPNPRSPVVQPKGKALSFTDPSQVFGEEDPFRTTTPKGNGGARQLSGMSQGMGSPFYDAATGAGIDRIENKDIVALMQHLMVRDAQRSARDTEIVALLMNAALEMRNSFKEMKDLIQDTGDDVIFSSAENTEKLQKAINGPRPFPSAGSRSIQSSQPPTTIDDAAAKKKNLWKRALAGLSAKGTNDLTRIEDMLNQLLGEVDVLKTQTAGPGSAGQPGHSLENLQPEGQYEQDRGYEPEGVSTASHASQSGQFSNPPLSRGPEGRHAAERDFAGNRVSTVPEHEDEYQYDHPSPVDERTQPPMMTGAADYDDARRGGSLPPDSPSQQASSSNQQHGLSADNTPKTEKAKKHKSSSSSGWIPKISRWSETTASSVGRAFRSSGNFTKKEQKYDDQLPPSRSGSSLASYDQYEHDPYGEDKLRTGFSDPNLGTTIEEADAQTQYQGALTSPEDPKYRAHRNSLNLQHPQPRPGQTERFRTALETSAQEFDDPATPRSADWAGSATSLNRLPHNAQRYSHGSSNAPREGDYWPTSPTAGQTGAPPRPPKEPLEGATGRTPPRARISRLAKGSPLQNQTYEDGYVSGPVSPGPGSPKPENRNLSAALGAPTRRPSGPRAMTPMSPEDEAAREERRRKRDTFGTVASQDTDTF</sequence>
<evidence type="ECO:0000313" key="3">
    <source>
        <dbReference type="Proteomes" id="UP000887229"/>
    </source>
</evidence>
<feature type="compositionally biased region" description="Basic and acidic residues" evidence="1">
    <location>
        <begin position="379"/>
        <end position="391"/>
    </location>
</feature>
<reference evidence="2" key="1">
    <citation type="journal article" date="2021" name="IMA Fungus">
        <title>Genomic characterization of three marine fungi, including Emericellopsis atlantica sp. nov. with signatures of a generalist lifestyle and marine biomass degradation.</title>
        <authorList>
            <person name="Hagestad O.C."/>
            <person name="Hou L."/>
            <person name="Andersen J.H."/>
            <person name="Hansen E.H."/>
            <person name="Altermark B."/>
            <person name="Li C."/>
            <person name="Kuhnert E."/>
            <person name="Cox R.J."/>
            <person name="Crous P.W."/>
            <person name="Spatafora J.W."/>
            <person name="Lail K."/>
            <person name="Amirebrahimi M."/>
            <person name="Lipzen A."/>
            <person name="Pangilinan J."/>
            <person name="Andreopoulos W."/>
            <person name="Hayes R.D."/>
            <person name="Ng V."/>
            <person name="Grigoriev I.V."/>
            <person name="Jackson S.A."/>
            <person name="Sutton T.D.S."/>
            <person name="Dobson A.D.W."/>
            <person name="Rama T."/>
        </authorList>
    </citation>
    <scope>NUCLEOTIDE SEQUENCE</scope>
    <source>
        <strain evidence="2">TS7</strain>
    </source>
</reference>
<protein>
    <submittedName>
        <fullName evidence="2">Uncharacterized protein</fullName>
    </submittedName>
</protein>
<evidence type="ECO:0000256" key="1">
    <source>
        <dbReference type="SAM" id="MobiDB-lite"/>
    </source>
</evidence>
<feature type="compositionally biased region" description="Low complexity" evidence="1">
    <location>
        <begin position="417"/>
        <end position="426"/>
    </location>
</feature>
<feature type="compositionally biased region" description="Polar residues" evidence="1">
    <location>
        <begin position="1498"/>
        <end position="1507"/>
    </location>
</feature>
<feature type="compositionally biased region" description="Basic and acidic residues" evidence="1">
    <location>
        <begin position="485"/>
        <end position="500"/>
    </location>
</feature>
<feature type="compositionally biased region" description="Polar residues" evidence="1">
    <location>
        <begin position="16"/>
        <end position="30"/>
    </location>
</feature>
<feature type="region of interest" description="Disordered" evidence="1">
    <location>
        <begin position="352"/>
        <end position="746"/>
    </location>
</feature>
<dbReference type="OrthoDB" id="5382102at2759"/>
<feature type="compositionally biased region" description="Polar residues" evidence="1">
    <location>
        <begin position="321"/>
        <end position="335"/>
    </location>
</feature>
<feature type="compositionally biased region" description="Polar residues" evidence="1">
    <location>
        <begin position="1614"/>
        <end position="1623"/>
    </location>
</feature>
<feature type="region of interest" description="Disordered" evidence="1">
    <location>
        <begin position="956"/>
        <end position="1002"/>
    </location>
</feature>
<dbReference type="RefSeq" id="XP_046114390.1">
    <property type="nucleotide sequence ID" value="XM_046264204.1"/>
</dbReference>
<dbReference type="Proteomes" id="UP000887229">
    <property type="component" value="Unassembled WGS sequence"/>
</dbReference>
<dbReference type="PANTHER" id="PTHR42105:SF1">
    <property type="entry name" value="TRANSALDOLASE"/>
    <property type="match status" value="1"/>
</dbReference>
<feature type="compositionally biased region" description="Low complexity" evidence="1">
    <location>
        <begin position="1419"/>
        <end position="1435"/>
    </location>
</feature>
<dbReference type="PANTHER" id="PTHR42105">
    <property type="entry name" value="DIM2-ASSOCIATED PROTEIN 1"/>
    <property type="match status" value="1"/>
</dbReference>
<feature type="compositionally biased region" description="Low complexity" evidence="1">
    <location>
        <begin position="224"/>
        <end position="240"/>
    </location>
</feature>
<feature type="region of interest" description="Disordered" evidence="1">
    <location>
        <begin position="908"/>
        <end position="927"/>
    </location>
</feature>
<feature type="compositionally biased region" description="Basic and acidic residues" evidence="1">
    <location>
        <begin position="468"/>
        <end position="477"/>
    </location>
</feature>
<accession>A0A9P7ZEH2</accession>
<feature type="compositionally biased region" description="Polar residues" evidence="1">
    <location>
        <begin position="142"/>
        <end position="158"/>
    </location>
</feature>
<feature type="region of interest" description="Disordered" evidence="1">
    <location>
        <begin position="1238"/>
        <end position="1262"/>
    </location>
</feature>
<feature type="compositionally biased region" description="Polar residues" evidence="1">
    <location>
        <begin position="788"/>
        <end position="802"/>
    </location>
</feature>
<feature type="compositionally biased region" description="Polar residues" evidence="1">
    <location>
        <begin position="977"/>
        <end position="996"/>
    </location>
</feature>
<feature type="compositionally biased region" description="Polar residues" evidence="1">
    <location>
        <begin position="519"/>
        <end position="542"/>
    </location>
</feature>
<feature type="compositionally biased region" description="Basic and acidic residues" evidence="1">
    <location>
        <begin position="1363"/>
        <end position="1374"/>
    </location>
</feature>
<feature type="region of interest" description="Disordered" evidence="1">
    <location>
        <begin position="1023"/>
        <end position="1061"/>
    </location>
</feature>
<feature type="compositionally biased region" description="Polar residues" evidence="1">
    <location>
        <begin position="1343"/>
        <end position="1358"/>
    </location>
</feature>
<organism evidence="2 3">
    <name type="scientific">Emericellopsis atlantica</name>
    <dbReference type="NCBI Taxonomy" id="2614577"/>
    <lineage>
        <taxon>Eukaryota</taxon>
        <taxon>Fungi</taxon>
        <taxon>Dikarya</taxon>
        <taxon>Ascomycota</taxon>
        <taxon>Pezizomycotina</taxon>
        <taxon>Sordariomycetes</taxon>
        <taxon>Hypocreomycetidae</taxon>
        <taxon>Hypocreales</taxon>
        <taxon>Bionectriaceae</taxon>
        <taxon>Emericellopsis</taxon>
    </lineage>
</organism>
<feature type="region of interest" description="Disordered" evidence="1">
    <location>
        <begin position="774"/>
        <end position="858"/>
    </location>
</feature>
<keyword evidence="3" id="KW-1185">Reference proteome</keyword>
<feature type="compositionally biased region" description="Basic and acidic residues" evidence="1">
    <location>
        <begin position="1510"/>
        <end position="1522"/>
    </location>
</feature>
<feature type="compositionally biased region" description="Basic residues" evidence="1">
    <location>
        <begin position="84"/>
        <end position="99"/>
    </location>
</feature>
<feature type="compositionally biased region" description="Basic and acidic residues" evidence="1">
    <location>
        <begin position="356"/>
        <end position="370"/>
    </location>
</feature>
<evidence type="ECO:0000313" key="2">
    <source>
        <dbReference type="EMBL" id="KAG9250466.1"/>
    </source>
</evidence>
<comment type="caution">
    <text evidence="2">The sequence shown here is derived from an EMBL/GenBank/DDBJ whole genome shotgun (WGS) entry which is preliminary data.</text>
</comment>
<feature type="compositionally biased region" description="Polar residues" evidence="1">
    <location>
        <begin position="305"/>
        <end position="314"/>
    </location>
</feature>
<feature type="region of interest" description="Disordered" evidence="1">
    <location>
        <begin position="1"/>
        <end position="337"/>
    </location>
</feature>
<dbReference type="GeneID" id="70295107"/>
<feature type="compositionally biased region" description="Low complexity" evidence="1">
    <location>
        <begin position="452"/>
        <end position="467"/>
    </location>
</feature>
<feature type="compositionally biased region" description="Polar residues" evidence="1">
    <location>
        <begin position="665"/>
        <end position="674"/>
    </location>
</feature>
<feature type="compositionally biased region" description="Basic and acidic residues" evidence="1">
    <location>
        <begin position="1387"/>
        <end position="1400"/>
    </location>
</feature>
<feature type="compositionally biased region" description="Low complexity" evidence="1">
    <location>
        <begin position="1455"/>
        <end position="1465"/>
    </location>
</feature>
<feature type="region of interest" description="Disordered" evidence="1">
    <location>
        <begin position="1331"/>
        <end position="1749"/>
    </location>
</feature>
<feature type="compositionally biased region" description="Basic and acidic residues" evidence="1">
    <location>
        <begin position="803"/>
        <end position="821"/>
    </location>
</feature>